<dbReference type="Proteomes" id="UP001642540">
    <property type="component" value="Unassembled WGS sequence"/>
</dbReference>
<proteinExistence type="predicted"/>
<evidence type="ECO:0000313" key="2">
    <source>
        <dbReference type="Proteomes" id="UP001642540"/>
    </source>
</evidence>
<sequence>MGFVVRESDPNVWASVKRDRVVSSSVKWDHVVSDCGVWDPIVWASVKRDRVVSDCVTQQKEQLNSYYVGVEVYSKL</sequence>
<evidence type="ECO:0000313" key="1">
    <source>
        <dbReference type="EMBL" id="CAL8097755.1"/>
    </source>
</evidence>
<name>A0ABP1QGG2_9HEXA</name>
<organism evidence="1 2">
    <name type="scientific">Orchesella dallaii</name>
    <dbReference type="NCBI Taxonomy" id="48710"/>
    <lineage>
        <taxon>Eukaryota</taxon>
        <taxon>Metazoa</taxon>
        <taxon>Ecdysozoa</taxon>
        <taxon>Arthropoda</taxon>
        <taxon>Hexapoda</taxon>
        <taxon>Collembola</taxon>
        <taxon>Entomobryomorpha</taxon>
        <taxon>Entomobryoidea</taxon>
        <taxon>Orchesellidae</taxon>
        <taxon>Orchesellinae</taxon>
        <taxon>Orchesella</taxon>
    </lineage>
</organism>
<reference evidence="1 2" key="1">
    <citation type="submission" date="2024-08" db="EMBL/GenBank/DDBJ databases">
        <authorList>
            <person name="Cucini C."/>
            <person name="Frati F."/>
        </authorList>
    </citation>
    <scope>NUCLEOTIDE SEQUENCE [LARGE SCALE GENOMIC DNA]</scope>
</reference>
<keyword evidence="2" id="KW-1185">Reference proteome</keyword>
<accession>A0ABP1QGG2</accession>
<dbReference type="EMBL" id="CAXLJM020000030">
    <property type="protein sequence ID" value="CAL8097755.1"/>
    <property type="molecule type" value="Genomic_DNA"/>
</dbReference>
<comment type="caution">
    <text evidence="1">The sequence shown here is derived from an EMBL/GenBank/DDBJ whole genome shotgun (WGS) entry which is preliminary data.</text>
</comment>
<gene>
    <name evidence="1" type="ORF">ODALV1_LOCUS9731</name>
</gene>
<protein>
    <submittedName>
        <fullName evidence="1">Uncharacterized protein</fullName>
    </submittedName>
</protein>